<organism evidence="3 4">
    <name type="scientific">Steroidobacter flavus</name>
    <dbReference type="NCBI Taxonomy" id="1842136"/>
    <lineage>
        <taxon>Bacteria</taxon>
        <taxon>Pseudomonadati</taxon>
        <taxon>Pseudomonadota</taxon>
        <taxon>Gammaproteobacteria</taxon>
        <taxon>Steroidobacterales</taxon>
        <taxon>Steroidobacteraceae</taxon>
        <taxon>Steroidobacter</taxon>
    </lineage>
</organism>
<feature type="transmembrane region" description="Helical" evidence="1">
    <location>
        <begin position="19"/>
        <end position="36"/>
    </location>
</feature>
<keyword evidence="1" id="KW-0472">Membrane</keyword>
<keyword evidence="1" id="KW-1133">Transmembrane helix</keyword>
<keyword evidence="1" id="KW-0812">Transmembrane</keyword>
<evidence type="ECO:0000313" key="4">
    <source>
        <dbReference type="Proteomes" id="UP001595904"/>
    </source>
</evidence>
<comment type="caution">
    <text evidence="3">The sequence shown here is derived from an EMBL/GenBank/DDBJ whole genome shotgun (WGS) entry which is preliminary data.</text>
</comment>
<evidence type="ECO:0000259" key="2">
    <source>
        <dbReference type="Pfam" id="PF13091"/>
    </source>
</evidence>
<dbReference type="PANTHER" id="PTHR21248:SF22">
    <property type="entry name" value="PHOSPHOLIPASE D"/>
    <property type="match status" value="1"/>
</dbReference>
<gene>
    <name evidence="3" type="ORF">ACFPN2_12900</name>
</gene>
<name>A0ABV8SR35_9GAMM</name>
<dbReference type="EMBL" id="JBHSDU010000003">
    <property type="protein sequence ID" value="MFC4309982.1"/>
    <property type="molecule type" value="Genomic_DNA"/>
</dbReference>
<protein>
    <submittedName>
        <fullName evidence="3">Phospholipase D-like domain-containing protein</fullName>
    </submittedName>
</protein>
<feature type="domain" description="Phospholipase D-like" evidence="2">
    <location>
        <begin position="329"/>
        <end position="462"/>
    </location>
</feature>
<dbReference type="SUPFAM" id="SSF56024">
    <property type="entry name" value="Phospholipase D/nuclease"/>
    <property type="match status" value="2"/>
</dbReference>
<dbReference type="RefSeq" id="WP_380597099.1">
    <property type="nucleotide sequence ID" value="NZ_JBHSDU010000003.1"/>
</dbReference>
<dbReference type="Gene3D" id="3.30.870.10">
    <property type="entry name" value="Endonuclease Chain A"/>
    <property type="match status" value="2"/>
</dbReference>
<reference evidence="4" key="1">
    <citation type="journal article" date="2019" name="Int. J. Syst. Evol. Microbiol.">
        <title>The Global Catalogue of Microorganisms (GCM) 10K type strain sequencing project: providing services to taxonomists for standard genome sequencing and annotation.</title>
        <authorList>
            <consortium name="The Broad Institute Genomics Platform"/>
            <consortium name="The Broad Institute Genome Sequencing Center for Infectious Disease"/>
            <person name="Wu L."/>
            <person name="Ma J."/>
        </authorList>
    </citation>
    <scope>NUCLEOTIDE SEQUENCE [LARGE SCALE GENOMIC DNA]</scope>
    <source>
        <strain evidence="4">CGMCC 1.10759</strain>
    </source>
</reference>
<dbReference type="CDD" id="cd09130">
    <property type="entry name" value="PLDc_unchar2_2"/>
    <property type="match status" value="1"/>
</dbReference>
<evidence type="ECO:0000256" key="1">
    <source>
        <dbReference type="SAM" id="Phobius"/>
    </source>
</evidence>
<evidence type="ECO:0000313" key="3">
    <source>
        <dbReference type="EMBL" id="MFC4309982.1"/>
    </source>
</evidence>
<dbReference type="Pfam" id="PF13091">
    <property type="entry name" value="PLDc_2"/>
    <property type="match status" value="1"/>
</dbReference>
<accession>A0ABV8SR35</accession>
<dbReference type="InterPro" id="IPR025202">
    <property type="entry name" value="PLD-like_dom"/>
</dbReference>
<keyword evidence="4" id="KW-1185">Reference proteome</keyword>
<sequence length="501" mass="55396">MDPVLEEETAPRRRFQKRWVGWAFLAWWGVVAAWNVNKPTPPGTDVSSPLVTAEAADVQFLYDLTTTLPNGQTVREQRIFDEVFGIVDQAQSFLIADFFLLNDMMGADEGVHRALSRELADRLLARKAAKPDLAILLITDPINDVYGGMPSPLLNELRARGIDVVTTDLGQLRDSNFIYSALWRMFLQWWGNAPDGGSMTNPFAPPGSPPITFRSWLALANFKANHRKVVVADRADGTLTGLVTSANPHDGSSSHSNVALRFNGPLAQEIVNSEMAVARFSGWKGHILATSPTQPATIQPADPVQLQFLTEEAIRDHLVGAIDTTRNGDAVSIATFYLSDRKIVSSLLASASRGVKVRLILDPNKDAFGRQKDGVPNRPVATELVRRSNEQIQVRWYRTHGEQFHTKIALVTHGDRLIASLGSANLTRRNIGNYNLEANVAVELSAKSPLGIELISYFDRLWNNDGPPGTSFTAAFGAWKDDDTGRYWRYRLMEATGLSTF</sequence>
<proteinExistence type="predicted"/>
<dbReference type="Proteomes" id="UP001595904">
    <property type="component" value="Unassembled WGS sequence"/>
</dbReference>
<dbReference type="PANTHER" id="PTHR21248">
    <property type="entry name" value="CARDIOLIPIN SYNTHASE"/>
    <property type="match status" value="1"/>
</dbReference>